<evidence type="ECO:0000256" key="3">
    <source>
        <dbReference type="ARBA" id="ARBA00022679"/>
    </source>
</evidence>
<protein>
    <recommendedName>
        <fullName evidence="2">RING-type E3 ubiquitin transferase</fullName>
        <ecNumber evidence="2">2.3.2.27</ecNumber>
    </recommendedName>
</protein>
<dbReference type="InterPro" id="IPR001841">
    <property type="entry name" value="Znf_RING"/>
</dbReference>
<dbReference type="Gene3D" id="3.30.1520.10">
    <property type="entry name" value="Phox-like domain"/>
    <property type="match status" value="1"/>
</dbReference>
<keyword evidence="12" id="KW-1185">Reference proteome</keyword>
<proteinExistence type="predicted"/>
<dbReference type="PROSITE" id="PS50089">
    <property type="entry name" value="ZF_RING_2"/>
    <property type="match status" value="1"/>
</dbReference>
<dbReference type="GO" id="GO:0008270">
    <property type="term" value="F:zinc ion binding"/>
    <property type="evidence" value="ECO:0007669"/>
    <property type="project" value="UniProtKB-KW"/>
</dbReference>
<keyword evidence="3" id="KW-0808">Transferase</keyword>
<evidence type="ECO:0000256" key="8">
    <source>
        <dbReference type="PROSITE-ProRule" id="PRU00175"/>
    </source>
</evidence>
<dbReference type="PANTHER" id="PTHR22937">
    <property type="entry name" value="E3 UBIQUITIN-PROTEIN LIGASE RNF165"/>
    <property type="match status" value="1"/>
</dbReference>
<evidence type="ECO:0000256" key="5">
    <source>
        <dbReference type="ARBA" id="ARBA00022771"/>
    </source>
</evidence>
<sequence>MTSTRCSRCPGLERCVSPCRHQGGSEREAAGAFPEEEEVPEYSVQVDGFEPARRGRHVIYTLIIRRGTAHWPIRRRFRQVVKLHEQLLQSFGRSSMKAGLPKLPPKVTCRSVFCGQQDQQFLQNRALQMQEYFEALLRYIPFVDQCEALREFLCSVDVSNMSYDALLDLEQALGRGGPELQVDPALVAALPKRQAFASHLGCCVICQETMEKDEDVRVLPCGHEYHFECISQWIKQCNTCCVCHSMAVAQPDCEDLGST</sequence>
<keyword evidence="7" id="KW-0862">Zinc</keyword>
<dbReference type="SUPFAM" id="SSF57850">
    <property type="entry name" value="RING/U-box"/>
    <property type="match status" value="1"/>
</dbReference>
<dbReference type="PANTHER" id="PTHR22937:SF65">
    <property type="entry name" value="E3 UBIQUITIN-PROTEIN LIGASE ARK2C"/>
    <property type="match status" value="1"/>
</dbReference>
<dbReference type="CDD" id="cd16454">
    <property type="entry name" value="RING-H2_PA-TM-RING"/>
    <property type="match status" value="1"/>
</dbReference>
<dbReference type="Proteomes" id="UP001178507">
    <property type="component" value="Unassembled WGS sequence"/>
</dbReference>
<comment type="caution">
    <text evidence="11">The sequence shown here is derived from an EMBL/GenBank/DDBJ whole genome shotgun (WGS) entry which is preliminary data.</text>
</comment>
<keyword evidence="5 8" id="KW-0863">Zinc-finger</keyword>
<dbReference type="Gene3D" id="3.30.40.10">
    <property type="entry name" value="Zinc/RING finger domain, C3HC4 (zinc finger)"/>
    <property type="match status" value="1"/>
</dbReference>
<dbReference type="PROSITE" id="PS50195">
    <property type="entry name" value="PX"/>
    <property type="match status" value="1"/>
</dbReference>
<dbReference type="InterPro" id="IPR036871">
    <property type="entry name" value="PX_dom_sf"/>
</dbReference>
<keyword evidence="6" id="KW-0833">Ubl conjugation pathway</keyword>
<evidence type="ECO:0000256" key="7">
    <source>
        <dbReference type="ARBA" id="ARBA00022833"/>
    </source>
</evidence>
<dbReference type="Pfam" id="PF00787">
    <property type="entry name" value="PX"/>
    <property type="match status" value="1"/>
</dbReference>
<organism evidence="11 12">
    <name type="scientific">Effrenium voratum</name>
    <dbReference type="NCBI Taxonomy" id="2562239"/>
    <lineage>
        <taxon>Eukaryota</taxon>
        <taxon>Sar</taxon>
        <taxon>Alveolata</taxon>
        <taxon>Dinophyceae</taxon>
        <taxon>Suessiales</taxon>
        <taxon>Symbiodiniaceae</taxon>
        <taxon>Effrenium</taxon>
    </lineage>
</organism>
<dbReference type="SMART" id="SM00312">
    <property type="entry name" value="PX"/>
    <property type="match status" value="1"/>
</dbReference>
<dbReference type="GO" id="GO:0035091">
    <property type="term" value="F:phosphatidylinositol binding"/>
    <property type="evidence" value="ECO:0007669"/>
    <property type="project" value="InterPro"/>
</dbReference>
<evidence type="ECO:0000313" key="12">
    <source>
        <dbReference type="Proteomes" id="UP001178507"/>
    </source>
</evidence>
<dbReference type="SMART" id="SM00184">
    <property type="entry name" value="RING"/>
    <property type="match status" value="1"/>
</dbReference>
<keyword evidence="4" id="KW-0479">Metal-binding</keyword>
<accession>A0AA36MKD1</accession>
<reference evidence="11" key="1">
    <citation type="submission" date="2023-08" db="EMBL/GenBank/DDBJ databases">
        <authorList>
            <person name="Chen Y."/>
            <person name="Shah S."/>
            <person name="Dougan E. K."/>
            <person name="Thang M."/>
            <person name="Chan C."/>
        </authorList>
    </citation>
    <scope>NUCLEOTIDE SEQUENCE</scope>
</reference>
<evidence type="ECO:0000256" key="4">
    <source>
        <dbReference type="ARBA" id="ARBA00022723"/>
    </source>
</evidence>
<dbReference type="Pfam" id="PF13639">
    <property type="entry name" value="zf-RING_2"/>
    <property type="match status" value="1"/>
</dbReference>
<comment type="catalytic activity">
    <reaction evidence="1">
        <text>S-ubiquitinyl-[E2 ubiquitin-conjugating enzyme]-L-cysteine + [acceptor protein]-L-lysine = [E2 ubiquitin-conjugating enzyme]-L-cysteine + N(6)-ubiquitinyl-[acceptor protein]-L-lysine.</text>
        <dbReference type="EC" id="2.3.2.27"/>
    </reaction>
</comment>
<dbReference type="InterPro" id="IPR013083">
    <property type="entry name" value="Znf_RING/FYVE/PHD"/>
</dbReference>
<feature type="domain" description="RING-type" evidence="9">
    <location>
        <begin position="203"/>
        <end position="240"/>
    </location>
</feature>
<dbReference type="SUPFAM" id="SSF64268">
    <property type="entry name" value="PX domain"/>
    <property type="match status" value="1"/>
</dbReference>
<gene>
    <name evidence="11" type="ORF">EVOR1521_LOCUS1304</name>
</gene>
<dbReference type="InterPro" id="IPR001683">
    <property type="entry name" value="PX_dom"/>
</dbReference>
<dbReference type="CDD" id="cd06093">
    <property type="entry name" value="PX_domain"/>
    <property type="match status" value="1"/>
</dbReference>
<name>A0AA36MKD1_9DINO</name>
<dbReference type="AlphaFoldDB" id="A0AA36MKD1"/>
<evidence type="ECO:0000256" key="2">
    <source>
        <dbReference type="ARBA" id="ARBA00012483"/>
    </source>
</evidence>
<evidence type="ECO:0000256" key="1">
    <source>
        <dbReference type="ARBA" id="ARBA00000900"/>
    </source>
</evidence>
<dbReference type="GO" id="GO:0061630">
    <property type="term" value="F:ubiquitin protein ligase activity"/>
    <property type="evidence" value="ECO:0007669"/>
    <property type="project" value="UniProtKB-EC"/>
</dbReference>
<dbReference type="EMBL" id="CAUJNA010000038">
    <property type="protein sequence ID" value="CAJ1370828.1"/>
    <property type="molecule type" value="Genomic_DNA"/>
</dbReference>
<dbReference type="InterPro" id="IPR045191">
    <property type="entry name" value="MBR1/2-like"/>
</dbReference>
<evidence type="ECO:0000313" key="11">
    <source>
        <dbReference type="EMBL" id="CAJ1370828.1"/>
    </source>
</evidence>
<evidence type="ECO:0000256" key="6">
    <source>
        <dbReference type="ARBA" id="ARBA00022786"/>
    </source>
</evidence>
<feature type="domain" description="PX" evidence="10">
    <location>
        <begin position="38"/>
        <end position="160"/>
    </location>
</feature>
<evidence type="ECO:0000259" key="10">
    <source>
        <dbReference type="PROSITE" id="PS50195"/>
    </source>
</evidence>
<dbReference type="EC" id="2.3.2.27" evidence="2"/>
<evidence type="ECO:0000259" key="9">
    <source>
        <dbReference type="PROSITE" id="PS50089"/>
    </source>
</evidence>